<dbReference type="HAMAP" id="MF_00503">
    <property type="entry name" value="Ribosomal_bL9"/>
    <property type="match status" value="1"/>
</dbReference>
<organism evidence="10">
    <name type="scientific">Candidatus Kentrum sp. TC</name>
    <dbReference type="NCBI Taxonomy" id="2126339"/>
    <lineage>
        <taxon>Bacteria</taxon>
        <taxon>Pseudomonadati</taxon>
        <taxon>Pseudomonadota</taxon>
        <taxon>Gammaproteobacteria</taxon>
        <taxon>Candidatus Kentrum</taxon>
    </lineage>
</organism>
<dbReference type="SUPFAM" id="SSF55658">
    <property type="entry name" value="L9 N-domain-like"/>
    <property type="match status" value="1"/>
</dbReference>
<keyword evidence="3 7" id="KW-0694">RNA-binding</keyword>
<gene>
    <name evidence="7" type="primary">rplI</name>
    <name evidence="10" type="ORF">BECKTC1821D_GA0114238_10925</name>
</gene>
<proteinExistence type="inferred from homology"/>
<evidence type="ECO:0000256" key="6">
    <source>
        <dbReference type="ARBA" id="ARBA00035292"/>
    </source>
</evidence>
<dbReference type="InterPro" id="IPR009027">
    <property type="entry name" value="Ribosomal_bL9/RNase_H1_N"/>
</dbReference>
<dbReference type="Gene3D" id="3.10.430.100">
    <property type="entry name" value="Ribosomal protein L9, C-terminal domain"/>
    <property type="match status" value="1"/>
</dbReference>
<dbReference type="Pfam" id="PF01281">
    <property type="entry name" value="Ribosomal_L9_N"/>
    <property type="match status" value="1"/>
</dbReference>
<comment type="function">
    <text evidence="7">Binds to the 23S rRNA.</text>
</comment>
<dbReference type="InterPro" id="IPR020070">
    <property type="entry name" value="Ribosomal_bL9_N"/>
</dbReference>
<dbReference type="PANTHER" id="PTHR21368">
    <property type="entry name" value="50S RIBOSOMAL PROTEIN L9"/>
    <property type="match status" value="1"/>
</dbReference>
<dbReference type="GO" id="GO:0019843">
    <property type="term" value="F:rRNA binding"/>
    <property type="evidence" value="ECO:0007669"/>
    <property type="project" value="UniProtKB-UniRule"/>
</dbReference>
<feature type="domain" description="Large ribosomal subunit protein bL9 C-terminal" evidence="9">
    <location>
        <begin position="65"/>
        <end position="147"/>
    </location>
</feature>
<evidence type="ECO:0000256" key="7">
    <source>
        <dbReference type="HAMAP-Rule" id="MF_00503"/>
    </source>
</evidence>
<evidence type="ECO:0000256" key="1">
    <source>
        <dbReference type="ARBA" id="ARBA00010605"/>
    </source>
</evidence>
<dbReference type="EMBL" id="CAADFS010000092">
    <property type="protein sequence ID" value="VFK50118.1"/>
    <property type="molecule type" value="Genomic_DNA"/>
</dbReference>
<dbReference type="AlphaFoldDB" id="A0A450Z8X0"/>
<dbReference type="InterPro" id="IPR020069">
    <property type="entry name" value="Ribosomal_bL9_C"/>
</dbReference>
<accession>A0A450Z8X0</accession>
<feature type="domain" description="Ribosomal protein L9" evidence="8">
    <location>
        <begin position="1"/>
        <end position="47"/>
    </location>
</feature>
<reference evidence="10" key="1">
    <citation type="submission" date="2019-02" db="EMBL/GenBank/DDBJ databases">
        <authorList>
            <person name="Gruber-Vodicka R. H."/>
            <person name="Seah K. B. B."/>
        </authorList>
    </citation>
    <scope>NUCLEOTIDE SEQUENCE</scope>
    <source>
        <strain evidence="10">BECK_BZ123</strain>
    </source>
</reference>
<keyword evidence="5 7" id="KW-0687">Ribonucleoprotein</keyword>
<dbReference type="InterPro" id="IPR000244">
    <property type="entry name" value="Ribosomal_bL9"/>
</dbReference>
<dbReference type="GO" id="GO:0005840">
    <property type="term" value="C:ribosome"/>
    <property type="evidence" value="ECO:0007669"/>
    <property type="project" value="UniProtKB-KW"/>
</dbReference>
<dbReference type="InterPro" id="IPR036791">
    <property type="entry name" value="Ribosomal_bL9_C_sf"/>
</dbReference>
<keyword evidence="2 7" id="KW-0699">rRNA-binding</keyword>
<comment type="similarity">
    <text evidence="1 7">Belongs to the bacterial ribosomal protein bL9 family.</text>
</comment>
<evidence type="ECO:0000256" key="4">
    <source>
        <dbReference type="ARBA" id="ARBA00022980"/>
    </source>
</evidence>
<protein>
    <recommendedName>
        <fullName evidence="6 7">Large ribosomal subunit protein bL9</fullName>
    </recommendedName>
</protein>
<evidence type="ECO:0000256" key="2">
    <source>
        <dbReference type="ARBA" id="ARBA00022730"/>
    </source>
</evidence>
<dbReference type="SUPFAM" id="SSF55653">
    <property type="entry name" value="Ribosomal protein L9 C-domain"/>
    <property type="match status" value="1"/>
</dbReference>
<evidence type="ECO:0000259" key="8">
    <source>
        <dbReference type="Pfam" id="PF01281"/>
    </source>
</evidence>
<dbReference type="GO" id="GO:0006412">
    <property type="term" value="P:translation"/>
    <property type="evidence" value="ECO:0007669"/>
    <property type="project" value="UniProtKB-UniRule"/>
</dbReference>
<evidence type="ECO:0000256" key="3">
    <source>
        <dbReference type="ARBA" id="ARBA00022884"/>
    </source>
</evidence>
<evidence type="ECO:0000256" key="5">
    <source>
        <dbReference type="ARBA" id="ARBA00023274"/>
    </source>
</evidence>
<dbReference type="NCBIfam" id="TIGR00158">
    <property type="entry name" value="L9"/>
    <property type="match status" value="1"/>
</dbReference>
<dbReference type="GO" id="GO:1990904">
    <property type="term" value="C:ribonucleoprotein complex"/>
    <property type="evidence" value="ECO:0007669"/>
    <property type="project" value="UniProtKB-KW"/>
</dbReference>
<evidence type="ECO:0000259" key="9">
    <source>
        <dbReference type="Pfam" id="PF03948"/>
    </source>
</evidence>
<dbReference type="Pfam" id="PF03948">
    <property type="entry name" value="Ribosomal_L9_C"/>
    <property type="match status" value="1"/>
</dbReference>
<evidence type="ECO:0000313" key="10">
    <source>
        <dbReference type="EMBL" id="VFK50118.1"/>
    </source>
</evidence>
<dbReference type="InterPro" id="IPR020594">
    <property type="entry name" value="Ribosomal_bL9_bac/chp"/>
</dbReference>
<dbReference type="Gene3D" id="3.40.5.10">
    <property type="entry name" value="Ribosomal protein L9, N-terminal domain"/>
    <property type="match status" value="1"/>
</dbReference>
<dbReference type="GO" id="GO:0003735">
    <property type="term" value="F:structural constituent of ribosome"/>
    <property type="evidence" value="ECO:0007669"/>
    <property type="project" value="InterPro"/>
</dbReference>
<sequence>MEIILLGKIENLGVLGDTVNVKPGYARNHLIPKGKAVIASSKNVAAFEARRTELEKQQTEALVRAQTRAEKINGFAISISAKSGDEGRLFGSIGIKEITAATLAAGIEIEKEEVRLPSGPLRRIGEYEVTVHLHPDVEAIMKIDVVAE</sequence>
<name>A0A450Z8X0_9GAMM</name>
<dbReference type="InterPro" id="IPR036935">
    <property type="entry name" value="Ribosomal_bL9_N_sf"/>
</dbReference>
<keyword evidence="4 7" id="KW-0689">Ribosomal protein</keyword>